<gene>
    <name evidence="1" type="ORF">CDL20_06095</name>
</gene>
<name>A0A2N5Q132_MEDGN</name>
<dbReference type="EMBL" id="NIHW01000011">
    <property type="protein sequence ID" value="PLT87763.1"/>
    <property type="molecule type" value="Genomic_DNA"/>
</dbReference>
<dbReference type="AlphaFoldDB" id="A0A2N5Q132"/>
<evidence type="ECO:0000313" key="2">
    <source>
        <dbReference type="Proteomes" id="UP000234840"/>
    </source>
</evidence>
<evidence type="ECO:0000313" key="1">
    <source>
        <dbReference type="EMBL" id="PLT87763.1"/>
    </source>
</evidence>
<accession>A0A2N5Q132</accession>
<dbReference type="RefSeq" id="WP_101882270.1">
    <property type="nucleotide sequence ID" value="NZ_NIHW01000011.1"/>
</dbReference>
<comment type="caution">
    <text evidence="1">The sequence shown here is derived from an EMBL/GenBank/DDBJ whole genome shotgun (WGS) entry which is preliminary data.</text>
</comment>
<reference evidence="1 2" key="1">
    <citation type="journal article" date="2017" name="Genome Med.">
        <title>A novel Ruminococcus gnavus clade enriched in inflammatory bowel disease patients.</title>
        <authorList>
            <person name="Hall A.B."/>
            <person name="Yassour M."/>
            <person name="Sauk J."/>
            <person name="Garner A."/>
            <person name="Jiang X."/>
            <person name="Arthur T."/>
            <person name="Lagoudas G.K."/>
            <person name="Vatanen T."/>
            <person name="Fornelos N."/>
            <person name="Wilson R."/>
            <person name="Bertha M."/>
            <person name="Cohen M."/>
            <person name="Garber J."/>
            <person name="Khalili H."/>
            <person name="Gevers D."/>
            <person name="Ananthakrishnan A.N."/>
            <person name="Kugathasan S."/>
            <person name="Lander E.S."/>
            <person name="Blainey P."/>
            <person name="Vlamakis H."/>
            <person name="Xavier R.J."/>
            <person name="Huttenhower C."/>
        </authorList>
    </citation>
    <scope>NUCLEOTIDE SEQUENCE [LARGE SCALE GENOMIC DNA]</scope>
    <source>
        <strain evidence="1 2">RJX1128</strain>
    </source>
</reference>
<protein>
    <submittedName>
        <fullName evidence="1">Uncharacterized protein</fullName>
    </submittedName>
</protein>
<proteinExistence type="predicted"/>
<organism evidence="1 2">
    <name type="scientific">Mediterraneibacter gnavus</name>
    <name type="common">Ruminococcus gnavus</name>
    <dbReference type="NCBI Taxonomy" id="33038"/>
    <lineage>
        <taxon>Bacteria</taxon>
        <taxon>Bacillati</taxon>
        <taxon>Bacillota</taxon>
        <taxon>Clostridia</taxon>
        <taxon>Lachnospirales</taxon>
        <taxon>Lachnospiraceae</taxon>
        <taxon>Mediterraneibacter</taxon>
    </lineage>
</organism>
<sequence length="164" mass="19724">MKPFKWMFEEQNATEIEYKGKQVSALYRYDKKGKYRLKFTFVSTNSQYEQSIILHLDGFKGKIFWNGKRLKKERRRFPQIIFEETWVPKEFELEVILEEGNIAISNGCLRPTTETITCFVDGFAMIKEELGEDKFRFYCNDIDWDDDFDDLIFDLEIEKVAYEE</sequence>
<dbReference type="Proteomes" id="UP000234840">
    <property type="component" value="Unassembled WGS sequence"/>
</dbReference>